<dbReference type="SUPFAM" id="SSF68906">
    <property type="entry name" value="SAP domain"/>
    <property type="match status" value="1"/>
</dbReference>
<dbReference type="SMART" id="SM00513">
    <property type="entry name" value="SAP"/>
    <property type="match status" value="1"/>
</dbReference>
<accession>A0A368SKB1</accession>
<reference evidence="2" key="2">
    <citation type="submission" date="2015-07" db="EMBL/GenBank/DDBJ databases">
        <authorList>
            <person name="Noorani M."/>
        </authorList>
    </citation>
    <scope>NUCLEOTIDE SEQUENCE</scope>
    <source>
        <strain evidence="2">Yugu1</strain>
    </source>
</reference>
<gene>
    <name evidence="2" type="ORF">SETIT_9G247100v2</name>
</gene>
<protein>
    <recommendedName>
        <fullName evidence="1">SAP domain-containing protein</fullName>
    </recommendedName>
</protein>
<dbReference type="InterPro" id="IPR036361">
    <property type="entry name" value="SAP_dom_sf"/>
</dbReference>
<dbReference type="InterPro" id="IPR003034">
    <property type="entry name" value="SAP_dom"/>
</dbReference>
<evidence type="ECO:0000313" key="2">
    <source>
        <dbReference type="EMBL" id="RCV42828.1"/>
    </source>
</evidence>
<proteinExistence type="predicted"/>
<dbReference type="PROSITE" id="PS50800">
    <property type="entry name" value="SAP"/>
    <property type="match status" value="1"/>
</dbReference>
<sequence length="181" mass="20341">MKREFWTSLAPYMLKDYTPSIQEVTKAIPDIEKDVLTAKVVNTKLNSVVAKDEVTAEAKRKAKQDLDKNVLTAVTKQKTMPEIVKNEFATKVRDNQNDDLKKKVTKSRAKAVDKDILNSKRTKSKPDVASDELIAKVIDHHRRGELRLLTVADLKSFLGAKKSKVGGTKEVLIQRVTELLA</sequence>
<feature type="domain" description="SAP" evidence="1">
    <location>
        <begin position="146"/>
        <end position="180"/>
    </location>
</feature>
<dbReference type="OrthoDB" id="1922499at2759"/>
<dbReference type="EMBL" id="CM003536">
    <property type="protein sequence ID" value="RCV42828.1"/>
    <property type="molecule type" value="Genomic_DNA"/>
</dbReference>
<evidence type="ECO:0000259" key="1">
    <source>
        <dbReference type="PROSITE" id="PS50800"/>
    </source>
</evidence>
<dbReference type="AlphaFoldDB" id="A0A368SKB1"/>
<dbReference type="Pfam" id="PF02037">
    <property type="entry name" value="SAP"/>
    <property type="match status" value="1"/>
</dbReference>
<organism evidence="2">
    <name type="scientific">Setaria italica</name>
    <name type="common">Foxtail millet</name>
    <name type="synonym">Panicum italicum</name>
    <dbReference type="NCBI Taxonomy" id="4555"/>
    <lineage>
        <taxon>Eukaryota</taxon>
        <taxon>Viridiplantae</taxon>
        <taxon>Streptophyta</taxon>
        <taxon>Embryophyta</taxon>
        <taxon>Tracheophyta</taxon>
        <taxon>Spermatophyta</taxon>
        <taxon>Magnoliopsida</taxon>
        <taxon>Liliopsida</taxon>
        <taxon>Poales</taxon>
        <taxon>Poaceae</taxon>
        <taxon>PACMAD clade</taxon>
        <taxon>Panicoideae</taxon>
        <taxon>Panicodae</taxon>
        <taxon>Paniceae</taxon>
        <taxon>Cenchrinae</taxon>
        <taxon>Setaria</taxon>
    </lineage>
</organism>
<reference evidence="2" key="1">
    <citation type="journal article" date="2012" name="Nat. Biotechnol.">
        <title>Reference genome sequence of the model plant Setaria.</title>
        <authorList>
            <person name="Bennetzen J.L."/>
            <person name="Schmutz J."/>
            <person name="Wang H."/>
            <person name="Percifield R."/>
            <person name="Hawkins J."/>
            <person name="Pontaroli A.C."/>
            <person name="Estep M."/>
            <person name="Feng L."/>
            <person name="Vaughn J.N."/>
            <person name="Grimwood J."/>
            <person name="Jenkins J."/>
            <person name="Barry K."/>
            <person name="Lindquist E."/>
            <person name="Hellsten U."/>
            <person name="Deshpande S."/>
            <person name="Wang X."/>
            <person name="Wu X."/>
            <person name="Mitros T."/>
            <person name="Triplett J."/>
            <person name="Yang X."/>
            <person name="Ye C.Y."/>
            <person name="Mauro-Herrera M."/>
            <person name="Wang L."/>
            <person name="Li P."/>
            <person name="Sharma M."/>
            <person name="Sharma R."/>
            <person name="Ronald P.C."/>
            <person name="Panaud O."/>
            <person name="Kellogg E.A."/>
            <person name="Brutnell T.P."/>
            <person name="Doust A.N."/>
            <person name="Tuskan G.A."/>
            <person name="Rokhsar D."/>
            <person name="Devos K.M."/>
        </authorList>
    </citation>
    <scope>NUCLEOTIDE SEQUENCE [LARGE SCALE GENOMIC DNA]</scope>
    <source>
        <strain evidence="2">Yugu1</strain>
    </source>
</reference>
<name>A0A368SKB1_SETIT</name>